<proteinExistence type="predicted"/>
<dbReference type="RefSeq" id="WP_338266418.1">
    <property type="nucleotide sequence ID" value="NZ_BTTW01000006.1"/>
</dbReference>
<organism evidence="2 3">
    <name type="scientific">Corallococcus caeni</name>
    <dbReference type="NCBI Taxonomy" id="3082388"/>
    <lineage>
        <taxon>Bacteria</taxon>
        <taxon>Pseudomonadati</taxon>
        <taxon>Myxococcota</taxon>
        <taxon>Myxococcia</taxon>
        <taxon>Myxococcales</taxon>
        <taxon>Cystobacterineae</taxon>
        <taxon>Myxococcaceae</taxon>
        <taxon>Corallococcus</taxon>
    </lineage>
</organism>
<comment type="caution">
    <text evidence="2">The sequence shown here is derived from an EMBL/GenBank/DDBJ whole genome shotgun (WGS) entry which is preliminary data.</text>
</comment>
<evidence type="ECO:0008006" key="4">
    <source>
        <dbReference type="Google" id="ProtNLM"/>
    </source>
</evidence>
<sequence>MSRKTMDCREAPSESNCSLTITGEEDEVMRAAVEHAISVHGEKDSPELREMIRVSLKDEESSVEAPIRNPEPAQPGMQ</sequence>
<dbReference type="InterPro" id="IPR009409">
    <property type="entry name" value="DUF1059"/>
</dbReference>
<dbReference type="Pfam" id="PF06348">
    <property type="entry name" value="DUF1059"/>
    <property type="match status" value="1"/>
</dbReference>
<evidence type="ECO:0000256" key="1">
    <source>
        <dbReference type="SAM" id="MobiDB-lite"/>
    </source>
</evidence>
<dbReference type="EMBL" id="BTTX01000001">
    <property type="protein sequence ID" value="GMU04203.1"/>
    <property type="molecule type" value="Genomic_DNA"/>
</dbReference>
<name>A0ABQ6QJQ0_9BACT</name>
<feature type="region of interest" description="Disordered" evidence="1">
    <location>
        <begin position="57"/>
        <end position="78"/>
    </location>
</feature>
<gene>
    <name evidence="2" type="ORF">ASNO1_04550</name>
</gene>
<accession>A0ABQ6QJQ0</accession>
<evidence type="ECO:0000313" key="2">
    <source>
        <dbReference type="EMBL" id="GMU04203.1"/>
    </source>
</evidence>
<reference evidence="2 3" key="1">
    <citation type="journal article" date="2024" name="Arch. Microbiol.">
        <title>Corallococcus caeni sp. nov., a novel myxobacterium isolated from activated sludge.</title>
        <authorList>
            <person name="Tomita S."/>
            <person name="Nakai R."/>
            <person name="Kuroda K."/>
            <person name="Kurashita H."/>
            <person name="Hatamoto M."/>
            <person name="Yamaguchi T."/>
            <person name="Narihiro T."/>
        </authorList>
    </citation>
    <scope>NUCLEOTIDE SEQUENCE [LARGE SCALE GENOMIC DNA]</scope>
    <source>
        <strain evidence="2 3">NO1</strain>
    </source>
</reference>
<dbReference type="Proteomes" id="UP001342631">
    <property type="component" value="Unassembled WGS sequence"/>
</dbReference>
<protein>
    <recommendedName>
        <fullName evidence="4">DUF1059 domain-containing protein</fullName>
    </recommendedName>
</protein>
<evidence type="ECO:0000313" key="3">
    <source>
        <dbReference type="Proteomes" id="UP001342631"/>
    </source>
</evidence>
<keyword evidence="3" id="KW-1185">Reference proteome</keyword>